<organism evidence="10 11">
    <name type="scientific">Bifiguratus adelaidae</name>
    <dbReference type="NCBI Taxonomy" id="1938954"/>
    <lineage>
        <taxon>Eukaryota</taxon>
        <taxon>Fungi</taxon>
        <taxon>Fungi incertae sedis</taxon>
        <taxon>Mucoromycota</taxon>
        <taxon>Mucoromycotina</taxon>
        <taxon>Endogonomycetes</taxon>
        <taxon>Endogonales</taxon>
        <taxon>Endogonales incertae sedis</taxon>
        <taxon>Bifiguratus</taxon>
    </lineage>
</organism>
<dbReference type="GO" id="GO:0008418">
    <property type="term" value="F:protein-N-terminal asparagine amidohydrolase activity"/>
    <property type="evidence" value="ECO:0007669"/>
    <property type="project" value="UniProtKB-UniRule"/>
</dbReference>
<dbReference type="Gene3D" id="3.10.620.10">
    <property type="entry name" value="Protein N-terminal glutamine amidohydrolase, alpha beta roll"/>
    <property type="match status" value="1"/>
</dbReference>
<protein>
    <recommendedName>
        <fullName evidence="4 8">Protein N-terminal glutamine amidohydrolase</fullName>
        <ecNumber evidence="8">3.5.1.122</ecNumber>
    </recommendedName>
    <alternativeName>
        <fullName evidence="8">Protein NH2-terminal glutamine deamidase</fullName>
    </alternativeName>
</protein>
<dbReference type="EMBL" id="MVBO01000002">
    <property type="protein sequence ID" value="OZJ06685.1"/>
    <property type="molecule type" value="Genomic_DNA"/>
</dbReference>
<dbReference type="GO" id="GO:0008113">
    <property type="term" value="F:peptide-methionine (S)-S-oxide reductase activity"/>
    <property type="evidence" value="ECO:0007669"/>
    <property type="project" value="InterPro"/>
</dbReference>
<evidence type="ECO:0000256" key="4">
    <source>
        <dbReference type="ARBA" id="ARBA00021247"/>
    </source>
</evidence>
<dbReference type="InterPro" id="IPR036509">
    <property type="entry name" value="Met_Sox_Rdtase_MsrA_sf"/>
</dbReference>
<dbReference type="GO" id="GO:0070773">
    <property type="term" value="F:protein-N-terminal glutamine amidohydrolase activity"/>
    <property type="evidence" value="ECO:0007669"/>
    <property type="project" value="UniProtKB-UniRule"/>
</dbReference>
<sequence>MPPRLPSEDVYTSCYCEENVFLLVQKLVQLNRSLESQFWVVFISNEYGSVPLWAQRNQHAHDQPVIWDYHVIALYKDTLAQSLVFDMDSTLPYPCPLVQYMRKAVRIHMYDLPIRLQRKYRIVAATEFLKRFASDRSHMMRQGEFLAAPPSYPPIRTSESAMNLQSFLDCTLPGKVGDMGHEKGVEHMFDKHFKSKGVKAKVGYTGGNVSDPNYRQVCTGTTNHAEAVELTFQPSSVPYADLVEFFYRMHDPTTKNAQGPDRGTQYRSAIFYHSPEQKEIAEKVTAQVQKDHFKDKIVTEIVAAGQFWDAEEYHQKYLVKEPNGYECPTHFLRW</sequence>
<evidence type="ECO:0000313" key="11">
    <source>
        <dbReference type="Proteomes" id="UP000242875"/>
    </source>
</evidence>
<dbReference type="Proteomes" id="UP000242875">
    <property type="component" value="Unassembled WGS sequence"/>
</dbReference>
<evidence type="ECO:0000313" key="10">
    <source>
        <dbReference type="EMBL" id="OZJ06685.1"/>
    </source>
</evidence>
<comment type="subunit">
    <text evidence="3 8">Monomer.</text>
</comment>
<dbReference type="PANTHER" id="PTHR13035">
    <property type="entry name" value="PROTEIN N-TERMINAL GLUTAMINE AMIDOHYDROLASE"/>
    <property type="match status" value="1"/>
</dbReference>
<feature type="domain" description="Protein N-terminal glutamine amidohydrolase alpha beta roll" evidence="9">
    <location>
        <begin position="11"/>
        <end position="184"/>
    </location>
</feature>
<name>A0A261Y7T8_9FUNG</name>
<dbReference type="SUPFAM" id="SSF55068">
    <property type="entry name" value="Peptide methionine sulfoxide reductase"/>
    <property type="match status" value="1"/>
</dbReference>
<evidence type="ECO:0000256" key="7">
    <source>
        <dbReference type="ARBA" id="ARBA00048768"/>
    </source>
</evidence>
<dbReference type="Pfam" id="PF09764">
    <property type="entry name" value="Nt_Gln_amidase"/>
    <property type="match status" value="1"/>
</dbReference>
<dbReference type="AlphaFoldDB" id="A0A261Y7T8"/>
<evidence type="ECO:0000256" key="3">
    <source>
        <dbReference type="ARBA" id="ARBA00011245"/>
    </source>
</evidence>
<comment type="caution">
    <text evidence="10">The sequence shown here is derived from an EMBL/GenBank/DDBJ whole genome shotgun (WGS) entry which is preliminary data.</text>
</comment>
<evidence type="ECO:0000256" key="1">
    <source>
        <dbReference type="ARBA" id="ARBA00005591"/>
    </source>
</evidence>
<dbReference type="EC" id="3.5.1.122" evidence="8"/>
<dbReference type="InterPro" id="IPR037132">
    <property type="entry name" value="N_Gln_amidohydro_ab_roll_sf"/>
</dbReference>
<dbReference type="InterPro" id="IPR023128">
    <property type="entry name" value="Prot_N_Gln_amidohydro_ab_roll"/>
</dbReference>
<gene>
    <name evidence="10" type="ORF">BZG36_00381</name>
</gene>
<comment type="similarity">
    <text evidence="1">Belongs to the MsrA Met sulfoxide reductase family.</text>
</comment>
<keyword evidence="11" id="KW-1185">Reference proteome</keyword>
<evidence type="ECO:0000256" key="8">
    <source>
        <dbReference type="RuleBase" id="RU367082"/>
    </source>
</evidence>
<comment type="function">
    <text evidence="8">Mediates the side-chain deamidation of N-terminal glutamine residues to glutamate, an important step in N-end rule pathway of protein degradation. Conversion of the resulting N-terminal glutamine to glutamate renders the protein susceptible to arginylation, polyubiquitination and degradation as specified by the N-end rule. Does not act on substrates with internal or C-terminal glutamine and does not act on non-glutamine residues in any position.</text>
</comment>
<keyword evidence="5 8" id="KW-0378">Hydrolase</keyword>
<dbReference type="GO" id="GO:0005829">
    <property type="term" value="C:cytosol"/>
    <property type="evidence" value="ECO:0007669"/>
    <property type="project" value="TreeGrafter"/>
</dbReference>
<proteinExistence type="inferred from homology"/>
<dbReference type="OrthoDB" id="77405at2759"/>
<dbReference type="NCBIfam" id="TIGR00401">
    <property type="entry name" value="msrA"/>
    <property type="match status" value="1"/>
</dbReference>
<dbReference type="HAMAP" id="MF_01401">
    <property type="entry name" value="MsrA"/>
    <property type="match status" value="1"/>
</dbReference>
<evidence type="ECO:0000256" key="6">
    <source>
        <dbReference type="ARBA" id="ARBA00023002"/>
    </source>
</evidence>
<evidence type="ECO:0000256" key="2">
    <source>
        <dbReference type="ARBA" id="ARBA00008985"/>
    </source>
</evidence>
<comment type="catalytic activity">
    <reaction evidence="7 8">
        <text>N-terminal L-glutaminyl-[protein] + H2O = N-terminal L-glutamyl-[protein] + NH4(+)</text>
        <dbReference type="Rhea" id="RHEA:50680"/>
        <dbReference type="Rhea" id="RHEA-COMP:12668"/>
        <dbReference type="Rhea" id="RHEA-COMP:12777"/>
        <dbReference type="ChEBI" id="CHEBI:15377"/>
        <dbReference type="ChEBI" id="CHEBI:28938"/>
        <dbReference type="ChEBI" id="CHEBI:64721"/>
        <dbReference type="ChEBI" id="CHEBI:64722"/>
        <dbReference type="EC" id="3.5.1.122"/>
    </reaction>
</comment>
<accession>A0A261Y7T8</accession>
<evidence type="ECO:0000259" key="9">
    <source>
        <dbReference type="Pfam" id="PF09764"/>
    </source>
</evidence>
<keyword evidence="6" id="KW-0560">Oxidoreductase</keyword>
<dbReference type="PANTHER" id="PTHR13035:SF0">
    <property type="entry name" value="PROTEIN N-TERMINAL GLUTAMINE AMIDOHYDROLASE"/>
    <property type="match status" value="1"/>
</dbReference>
<dbReference type="InterPro" id="IPR039733">
    <property type="entry name" value="NTAQ1"/>
</dbReference>
<dbReference type="InterPro" id="IPR002569">
    <property type="entry name" value="Met_Sox_Rdtase_MsrA_dom"/>
</dbReference>
<dbReference type="GO" id="GO:0005634">
    <property type="term" value="C:nucleus"/>
    <property type="evidence" value="ECO:0007669"/>
    <property type="project" value="TreeGrafter"/>
</dbReference>
<comment type="similarity">
    <text evidence="2 8">Belongs to the NTAQ1 family.</text>
</comment>
<evidence type="ECO:0000256" key="5">
    <source>
        <dbReference type="ARBA" id="ARBA00022801"/>
    </source>
</evidence>
<reference evidence="10 11" key="1">
    <citation type="journal article" date="2017" name="Mycologia">
        <title>Bifiguratus adelaidae, gen. et sp. nov., a new member of Mucoromycotina in endophytic and soil-dwelling habitats.</title>
        <authorList>
            <person name="Torres-Cruz T.J."/>
            <person name="Billingsley Tobias T.L."/>
            <person name="Almatruk M."/>
            <person name="Hesse C."/>
            <person name="Kuske C.R."/>
            <person name="Desiro A."/>
            <person name="Benucci G.M."/>
            <person name="Bonito G."/>
            <person name="Stajich J.E."/>
            <person name="Dunlap C."/>
            <person name="Arnold A.E."/>
            <person name="Porras-Alfaro A."/>
        </authorList>
    </citation>
    <scope>NUCLEOTIDE SEQUENCE [LARGE SCALE GENOMIC DNA]</scope>
    <source>
        <strain evidence="10 11">AZ0501</strain>
    </source>
</reference>